<evidence type="ECO:0000313" key="3">
    <source>
        <dbReference type="EMBL" id="MBV4359703.1"/>
    </source>
</evidence>
<comment type="similarity">
    <text evidence="1 2">Belongs to the outer membrane factor (OMF) (TC 1.B.17) family.</text>
</comment>
<keyword evidence="2" id="KW-0812">Transmembrane</keyword>
<protein>
    <submittedName>
        <fullName evidence="3">Efflux transporter outer membrane subunit</fullName>
    </submittedName>
</protein>
<accession>A0A9E2W6D1</accession>
<comment type="subcellular location">
    <subcellularLocation>
        <location evidence="2">Cell membrane</location>
        <topology evidence="2">Lipid-anchor</topology>
    </subcellularLocation>
</comment>
<dbReference type="Pfam" id="PF02321">
    <property type="entry name" value="OEP"/>
    <property type="match status" value="2"/>
</dbReference>
<proteinExistence type="inferred from homology"/>
<evidence type="ECO:0000256" key="1">
    <source>
        <dbReference type="ARBA" id="ARBA00007613"/>
    </source>
</evidence>
<reference evidence="3" key="1">
    <citation type="submission" date="2021-06" db="EMBL/GenBank/DDBJ databases">
        <authorList>
            <person name="Huq M.A."/>
        </authorList>
    </citation>
    <scope>NUCLEOTIDE SEQUENCE</scope>
    <source>
        <strain evidence="3">MAH-26</strain>
    </source>
</reference>
<keyword evidence="2" id="KW-0449">Lipoprotein</keyword>
<keyword evidence="2" id="KW-1134">Transmembrane beta strand</keyword>
<evidence type="ECO:0000313" key="4">
    <source>
        <dbReference type="Proteomes" id="UP000812270"/>
    </source>
</evidence>
<dbReference type="RefSeq" id="WP_217793971.1">
    <property type="nucleotide sequence ID" value="NZ_JAHSPG010000016.1"/>
</dbReference>
<comment type="caution">
    <text evidence="3">The sequence shown here is derived from an EMBL/GenBank/DDBJ whole genome shotgun (WGS) entry which is preliminary data.</text>
</comment>
<evidence type="ECO:0000256" key="2">
    <source>
        <dbReference type="RuleBase" id="RU362097"/>
    </source>
</evidence>
<dbReference type="EMBL" id="JAHSPG010000016">
    <property type="protein sequence ID" value="MBV4359703.1"/>
    <property type="molecule type" value="Genomic_DNA"/>
</dbReference>
<keyword evidence="4" id="KW-1185">Reference proteome</keyword>
<gene>
    <name evidence="3" type="ORF">KTO63_21215</name>
</gene>
<dbReference type="AlphaFoldDB" id="A0A9E2W6D1"/>
<organism evidence="3 4">
    <name type="scientific">Pinibacter aurantiacus</name>
    <dbReference type="NCBI Taxonomy" id="2851599"/>
    <lineage>
        <taxon>Bacteria</taxon>
        <taxon>Pseudomonadati</taxon>
        <taxon>Bacteroidota</taxon>
        <taxon>Chitinophagia</taxon>
        <taxon>Chitinophagales</taxon>
        <taxon>Chitinophagaceae</taxon>
        <taxon>Pinibacter</taxon>
    </lineage>
</organism>
<dbReference type="InterPro" id="IPR010131">
    <property type="entry name" value="MdtP/NodT-like"/>
</dbReference>
<dbReference type="Proteomes" id="UP000812270">
    <property type="component" value="Unassembled WGS sequence"/>
</dbReference>
<dbReference type="PANTHER" id="PTHR30203:SF33">
    <property type="entry name" value="BLR4455 PROTEIN"/>
    <property type="match status" value="1"/>
</dbReference>
<dbReference type="GO" id="GO:0015562">
    <property type="term" value="F:efflux transmembrane transporter activity"/>
    <property type="evidence" value="ECO:0007669"/>
    <property type="project" value="InterPro"/>
</dbReference>
<dbReference type="NCBIfam" id="TIGR01845">
    <property type="entry name" value="outer_NodT"/>
    <property type="match status" value="1"/>
</dbReference>
<dbReference type="InterPro" id="IPR003423">
    <property type="entry name" value="OMP_efflux"/>
</dbReference>
<keyword evidence="2" id="KW-0472">Membrane</keyword>
<name>A0A9E2W6D1_9BACT</name>
<dbReference type="PANTHER" id="PTHR30203">
    <property type="entry name" value="OUTER MEMBRANE CATION EFFLUX PROTEIN"/>
    <property type="match status" value="1"/>
</dbReference>
<keyword evidence="2" id="KW-0564">Palmitate</keyword>
<dbReference type="PROSITE" id="PS51257">
    <property type="entry name" value="PROKAR_LIPOPROTEIN"/>
    <property type="match status" value="1"/>
</dbReference>
<sequence length="459" mass="50765">MKIKHAYLFLAVILLSVSCMVGKKYQKPTAPANISYRDSLATDTMPLAKWFDVYKDSALAAMIKTTLDSNRDLLTAAARVEEARTQTAVVKANALPQFGYSAQAGGGHAGSSAKEIAAGIEGGLINAFGVLNWELDIWGKLRHNTRSFQAQFLASVNNRNALQVSLVSEVATDYFLLRDLDNRLYIAQQTLENRKERTNIISQRFDKGYVPELDKLQAQQQEAIAAATIPSIQRAIVQTENAIRLLMGQGPGRVSRGYSNFDQTLSPDIPVGLPSQLLERRPDIIAAEKNLEAQFEQIGVAQANRFPTISLTGILGFASPQLSSFIDAKGFVANGFGNITGPIFQFNQRKNLVEVEKRRAEQASYQYQQTVLAAFGDVDNALNNYKTFSEEYEQRRFQVEVASKALTLSKARYDFGYTSYVEVILMENNLFDAQLDASQALQGKLNSIVLLYKSLGGGW</sequence>
<dbReference type="GO" id="GO:0005886">
    <property type="term" value="C:plasma membrane"/>
    <property type="evidence" value="ECO:0007669"/>
    <property type="project" value="UniProtKB-SubCell"/>
</dbReference>